<evidence type="ECO:0000259" key="1">
    <source>
        <dbReference type="Pfam" id="PF18737"/>
    </source>
</evidence>
<dbReference type="Pfam" id="PF18737">
    <property type="entry name" value="HEPN_MAE_28990"/>
    <property type="match status" value="1"/>
</dbReference>
<protein>
    <recommendedName>
        <fullName evidence="1">MAE-28990/MAE-18760-like HEPN domain-containing protein</fullName>
    </recommendedName>
</protein>
<name>A0A1L3MEB9_9MICO</name>
<evidence type="ECO:0000313" key="2">
    <source>
        <dbReference type="EMBL" id="APH00658.1"/>
    </source>
</evidence>
<accession>A0A1L3MEB9</accession>
<reference evidence="2 3" key="1">
    <citation type="submission" date="2015-11" db="EMBL/GenBank/DDBJ databases">
        <authorList>
            <person name="Zhang Y."/>
            <person name="Guo Z."/>
        </authorList>
    </citation>
    <scope>NUCLEOTIDE SEQUENCE [LARGE SCALE GENOMIC DNA]</scope>
    <source>
        <strain evidence="2 3">YFY001</strain>
    </source>
</reference>
<dbReference type="RefSeq" id="WP_072623824.1">
    <property type="nucleotide sequence ID" value="NZ_CP013290.1"/>
</dbReference>
<sequence length="219" mass="24748">MVKLHTVEQLDDAIDAEIAWRKQELSTALKLIRHSSGPSQKANLRAGVVILYAHWEGWVKAVSQLYIRYVNTRAFRYDQLSTAFLGTALKTKMGTVEEATTPLMHNSFAFFIQNELSAKAKLSEELVRTESNLSSSVFLAIIDRLGLERRDKYTLRAQLIDHDLVQRRNTIAHGEYLDLTASDFGALRTDVLDLLELFTDEVRNAASTGRHLATPTQED</sequence>
<keyword evidence="3" id="KW-1185">Reference proteome</keyword>
<dbReference type="AlphaFoldDB" id="A0A1L3MEB9"/>
<proteinExistence type="predicted"/>
<gene>
    <name evidence="2" type="ORF">ASJ30_03170</name>
</gene>
<dbReference type="InterPro" id="IPR040788">
    <property type="entry name" value="HEPN_MAE_28990"/>
</dbReference>
<dbReference type="EMBL" id="CP013290">
    <property type="protein sequence ID" value="APH00658.1"/>
    <property type="molecule type" value="Genomic_DNA"/>
</dbReference>
<evidence type="ECO:0000313" key="3">
    <source>
        <dbReference type="Proteomes" id="UP000182938"/>
    </source>
</evidence>
<dbReference type="Proteomes" id="UP000182938">
    <property type="component" value="Chromosome"/>
</dbReference>
<dbReference type="KEGG" id="jte:ASJ30_03170"/>
<organism evidence="2 3">
    <name type="scientific">Janibacter indicus</name>
    <dbReference type="NCBI Taxonomy" id="857417"/>
    <lineage>
        <taxon>Bacteria</taxon>
        <taxon>Bacillati</taxon>
        <taxon>Actinomycetota</taxon>
        <taxon>Actinomycetes</taxon>
        <taxon>Micrococcales</taxon>
        <taxon>Intrasporangiaceae</taxon>
        <taxon>Janibacter</taxon>
    </lineage>
</organism>
<feature type="domain" description="MAE-28990/MAE-18760-like HEPN" evidence="1">
    <location>
        <begin position="12"/>
        <end position="207"/>
    </location>
</feature>